<comment type="caution">
    <text evidence="2">The sequence shown here is derived from an EMBL/GenBank/DDBJ whole genome shotgun (WGS) entry which is preliminary data.</text>
</comment>
<dbReference type="Proteomes" id="UP000765845">
    <property type="component" value="Unassembled WGS sequence"/>
</dbReference>
<feature type="transmembrane region" description="Helical" evidence="1">
    <location>
        <begin position="261"/>
        <end position="281"/>
    </location>
</feature>
<evidence type="ECO:0000313" key="3">
    <source>
        <dbReference type="Proteomes" id="UP000765845"/>
    </source>
</evidence>
<dbReference type="Pfam" id="PF03806">
    <property type="entry name" value="ABG_transport"/>
    <property type="match status" value="1"/>
</dbReference>
<feature type="transmembrane region" description="Helical" evidence="1">
    <location>
        <begin position="301"/>
        <end position="322"/>
    </location>
</feature>
<dbReference type="PANTHER" id="PTHR30282">
    <property type="entry name" value="P-AMINOBENZOYL GLUTAMATE TRANSPORTER"/>
    <property type="match status" value="1"/>
</dbReference>
<dbReference type="InterPro" id="IPR004697">
    <property type="entry name" value="AbgT"/>
</dbReference>
<feature type="transmembrane region" description="Helical" evidence="1">
    <location>
        <begin position="409"/>
        <end position="427"/>
    </location>
</feature>
<dbReference type="RefSeq" id="WP_168450467.1">
    <property type="nucleotide sequence ID" value="NZ_JAAWWK010000003.1"/>
</dbReference>
<feature type="transmembrane region" description="Helical" evidence="1">
    <location>
        <begin position="74"/>
        <end position="102"/>
    </location>
</feature>
<feature type="transmembrane region" description="Helical" evidence="1">
    <location>
        <begin position="123"/>
        <end position="154"/>
    </location>
</feature>
<feature type="transmembrane region" description="Helical" evidence="1">
    <location>
        <begin position="382"/>
        <end position="402"/>
    </location>
</feature>
<sequence>MNKNTTVSLGQRWLNGIERAGNKLPHPALLFIILSVAVVVLSAVVSSLGVSATHPASGEHLYSRSLLSDEGLRWIIHNAVANFMGFAPVGSVIVAIMGIAVAEHSGLLAYVLKAATRRAPPRLLSAVIVFCGVISSIGFDSGYVVLIPLAALVFRAAGRSPLAGIAAAFAGVSGGYSANLMLGPVDAILAGISTESLRLVAPDARILVSANYYFIAVSTVFITVVGAWVTEKIVEPRLQAPADTDSSVLPSTDNSPAEGRAVRAVTLFSLVYFALLLGLVLPENGLLRNPDPAGLAALPLLKGIVVFIALYAAIAGMIFGRMTGQFRGSADGLAAMEKGMSTLSAYLVLMFFAAQFVNYFAWSGLGALAAVNGANALSALELSHTTLIVGFVLTSAMINLLIGSASAKWTLMAPIFIPMFYLLGVSPEAAQMAYRIGDSSTNIITPLMPYFGVVVAFMKSHDNEAGMGTLLAMMLPYSICFLLGWSLLLAAWLGAGLPLGPG</sequence>
<evidence type="ECO:0000256" key="1">
    <source>
        <dbReference type="SAM" id="Phobius"/>
    </source>
</evidence>
<dbReference type="EMBL" id="JAAWWK010000003">
    <property type="protein sequence ID" value="NKI17947.1"/>
    <property type="molecule type" value="Genomic_DNA"/>
</dbReference>
<feature type="transmembrane region" description="Helical" evidence="1">
    <location>
        <begin position="343"/>
        <end position="362"/>
    </location>
</feature>
<gene>
    <name evidence="2" type="ORF">HCU74_11070</name>
</gene>
<feature type="transmembrane region" description="Helical" evidence="1">
    <location>
        <begin position="439"/>
        <end position="458"/>
    </location>
</feature>
<protein>
    <submittedName>
        <fullName evidence="2">AbgT family transporter</fullName>
    </submittedName>
</protein>
<evidence type="ECO:0000313" key="2">
    <source>
        <dbReference type="EMBL" id="NKI17947.1"/>
    </source>
</evidence>
<dbReference type="PANTHER" id="PTHR30282:SF0">
    <property type="entry name" value="P-AMINOBENZOYL-GLUTAMATE TRANSPORT PROTEIN"/>
    <property type="match status" value="1"/>
</dbReference>
<name>A0ABX1GHI0_9GAMM</name>
<feature type="transmembrane region" description="Helical" evidence="1">
    <location>
        <begin position="470"/>
        <end position="493"/>
    </location>
</feature>
<keyword evidence="1" id="KW-1133">Transmembrane helix</keyword>
<proteinExistence type="predicted"/>
<feature type="transmembrane region" description="Helical" evidence="1">
    <location>
        <begin position="210"/>
        <end position="229"/>
    </location>
</feature>
<accession>A0ABX1GHI0</accession>
<keyword evidence="1" id="KW-0472">Membrane</keyword>
<keyword evidence="3" id="KW-1185">Reference proteome</keyword>
<feature type="transmembrane region" description="Helical" evidence="1">
    <location>
        <begin position="28"/>
        <end position="54"/>
    </location>
</feature>
<keyword evidence="1" id="KW-0812">Transmembrane</keyword>
<organism evidence="2 3">
    <name type="scientific">Spongiibacter thalassae</name>
    <dbReference type="NCBI Taxonomy" id="2721624"/>
    <lineage>
        <taxon>Bacteria</taxon>
        <taxon>Pseudomonadati</taxon>
        <taxon>Pseudomonadota</taxon>
        <taxon>Gammaproteobacteria</taxon>
        <taxon>Cellvibrionales</taxon>
        <taxon>Spongiibacteraceae</taxon>
        <taxon>Spongiibacter</taxon>
    </lineage>
</organism>
<reference evidence="2 3" key="1">
    <citation type="submission" date="2020-04" db="EMBL/GenBank/DDBJ databases">
        <authorList>
            <person name="Yoon J."/>
        </authorList>
    </citation>
    <scope>NUCLEOTIDE SEQUENCE [LARGE SCALE GENOMIC DNA]</scope>
    <source>
        <strain evidence="2 3">KMU-166</strain>
    </source>
</reference>